<dbReference type="EMBL" id="JAEAOA010001578">
    <property type="protein sequence ID" value="KAK3577579.1"/>
    <property type="molecule type" value="Genomic_DNA"/>
</dbReference>
<reference evidence="1" key="1">
    <citation type="journal article" date="2021" name="Genome Biol. Evol.">
        <title>A High-Quality Reference Genome for a Parasitic Bivalve with Doubly Uniparental Inheritance (Bivalvia: Unionida).</title>
        <authorList>
            <person name="Smith C.H."/>
        </authorList>
    </citation>
    <scope>NUCLEOTIDE SEQUENCE</scope>
    <source>
        <strain evidence="1">CHS0354</strain>
    </source>
</reference>
<sequence length="74" mass="8459">MKKLRNALLSSGMHSLKTRMIVMSDHAFYATSGLMMPNGMRIQTLAKFITNYLNLHPDSSKKMRNHLGEEVLNH</sequence>
<evidence type="ECO:0000313" key="1">
    <source>
        <dbReference type="EMBL" id="KAK3577579.1"/>
    </source>
</evidence>
<reference evidence="1" key="2">
    <citation type="journal article" date="2021" name="Genome Biol. Evol.">
        <title>Developing a high-quality reference genome for a parasitic bivalve with doubly uniparental inheritance (Bivalvia: Unionida).</title>
        <authorList>
            <person name="Smith C.H."/>
        </authorList>
    </citation>
    <scope>NUCLEOTIDE SEQUENCE</scope>
    <source>
        <strain evidence="1">CHS0354</strain>
        <tissue evidence="1">Mantle</tissue>
    </source>
</reference>
<protein>
    <submittedName>
        <fullName evidence="1">Uncharacterized protein</fullName>
    </submittedName>
</protein>
<keyword evidence="2" id="KW-1185">Reference proteome</keyword>
<feature type="non-terminal residue" evidence="1">
    <location>
        <position position="74"/>
    </location>
</feature>
<reference evidence="1" key="3">
    <citation type="submission" date="2023-05" db="EMBL/GenBank/DDBJ databases">
        <authorList>
            <person name="Smith C.H."/>
        </authorList>
    </citation>
    <scope>NUCLEOTIDE SEQUENCE</scope>
    <source>
        <strain evidence="1">CHS0354</strain>
        <tissue evidence="1">Mantle</tissue>
    </source>
</reference>
<accession>A0AAE0RQ65</accession>
<organism evidence="1 2">
    <name type="scientific">Potamilus streckersoni</name>
    <dbReference type="NCBI Taxonomy" id="2493646"/>
    <lineage>
        <taxon>Eukaryota</taxon>
        <taxon>Metazoa</taxon>
        <taxon>Spiralia</taxon>
        <taxon>Lophotrochozoa</taxon>
        <taxon>Mollusca</taxon>
        <taxon>Bivalvia</taxon>
        <taxon>Autobranchia</taxon>
        <taxon>Heteroconchia</taxon>
        <taxon>Palaeoheterodonta</taxon>
        <taxon>Unionida</taxon>
        <taxon>Unionoidea</taxon>
        <taxon>Unionidae</taxon>
        <taxon>Ambleminae</taxon>
        <taxon>Lampsilini</taxon>
        <taxon>Potamilus</taxon>
    </lineage>
</organism>
<dbReference type="Proteomes" id="UP001195483">
    <property type="component" value="Unassembled WGS sequence"/>
</dbReference>
<dbReference type="AlphaFoldDB" id="A0AAE0RQ65"/>
<comment type="caution">
    <text evidence="1">The sequence shown here is derived from an EMBL/GenBank/DDBJ whole genome shotgun (WGS) entry which is preliminary data.</text>
</comment>
<proteinExistence type="predicted"/>
<gene>
    <name evidence="1" type="ORF">CHS0354_026545</name>
</gene>
<name>A0AAE0RQ65_9BIVA</name>
<evidence type="ECO:0000313" key="2">
    <source>
        <dbReference type="Proteomes" id="UP001195483"/>
    </source>
</evidence>